<reference evidence="10" key="2">
    <citation type="submission" date="2017-07" db="EMBL/GenBank/DDBJ databases">
        <title>WGS assembly of Populus trichocarpa.</title>
        <authorList>
            <person name="Tuskan G."/>
            <person name="Difazio S."/>
            <person name="Jansson S."/>
            <person name="Bohlmann J."/>
            <person name="Grigoriev I."/>
            <person name="Hellsten U."/>
            <person name="Putnam N."/>
            <person name="Ralph S."/>
            <person name="Rombauts S."/>
            <person name="Salamov A."/>
            <person name="Schein J."/>
            <person name="Sterck L."/>
            <person name="Aerts A."/>
            <person name="Bhalerao R."/>
            <person name="Bhalerao R."/>
            <person name="Blaudez D."/>
            <person name="Boerjan W."/>
            <person name="Brun A."/>
            <person name="Brunner A."/>
            <person name="Busov V."/>
            <person name="Campbell M."/>
            <person name="Carlson J."/>
            <person name="Chalot M."/>
            <person name="Chapman J."/>
            <person name="Chen G."/>
            <person name="Cooper D."/>
            <person name="Coutinho P."/>
            <person name="Couturier J."/>
            <person name="Covert S."/>
            <person name="Cronk Q."/>
            <person name="Cunningham R."/>
            <person name="Davis J."/>
            <person name="Degroeve S."/>
            <person name="Dejardin A."/>
            <person name="Depamphilis C."/>
            <person name="Detter J."/>
            <person name="Dirks B."/>
            <person name="Dubchak I."/>
            <person name="Duplessis S."/>
            <person name="Ehlting J."/>
            <person name="Ellis B."/>
            <person name="Gendler K."/>
            <person name="Goodstein D."/>
            <person name="Gribskov M."/>
            <person name="Grimwood J."/>
            <person name="Groover A."/>
            <person name="Gunter L."/>
            <person name="Hamberger B."/>
            <person name="Heinze B."/>
            <person name="Helariutta Y."/>
            <person name="Henrissat B."/>
            <person name="Holligan D."/>
            <person name="Holt R."/>
            <person name="Huang W."/>
            <person name="Islam-Faridi N."/>
            <person name="Jones S."/>
            <person name="Jones-Rhoades M."/>
            <person name="Jorgensen R."/>
            <person name="Joshi C."/>
            <person name="Kangasjarvi J."/>
            <person name="Karlsson J."/>
            <person name="Kelleher C."/>
            <person name="Kirkpatrick R."/>
            <person name="Kirst M."/>
            <person name="Kohler A."/>
            <person name="Kalluri U."/>
            <person name="Larimer F."/>
            <person name="Leebens-Mack J."/>
            <person name="Leple J."/>
            <person name="Locascio P."/>
            <person name="Lou Y."/>
            <person name="Lucas S."/>
            <person name="Martin F."/>
            <person name="Montanini B."/>
            <person name="Napoli C."/>
            <person name="Nelson D."/>
            <person name="Nelson C."/>
            <person name="Nieminen K."/>
            <person name="Nilsson O."/>
            <person name="Pereda V."/>
            <person name="Peter G."/>
            <person name="Philippe R."/>
            <person name="Pilate G."/>
            <person name="Poliakov A."/>
            <person name="Razumovskaya J."/>
            <person name="Richardson P."/>
            <person name="Rinaldi C."/>
            <person name="Ritland K."/>
            <person name="Rouze P."/>
            <person name="Ryaboy D."/>
            <person name="Schmutz J."/>
            <person name="Schrader J."/>
            <person name="Segerman B."/>
            <person name="Shin H."/>
            <person name="Siddiqui A."/>
            <person name="Sterky F."/>
            <person name="Terry A."/>
            <person name="Tsai C."/>
            <person name="Uberbacher E."/>
            <person name="Unneberg P."/>
            <person name="Vahala J."/>
            <person name="Wall K."/>
            <person name="Wessler S."/>
            <person name="Yang G."/>
            <person name="Yin T."/>
            <person name="Douglas C."/>
            <person name="Marra M."/>
            <person name="Sandberg G."/>
            <person name="Van De Peer Y."/>
            <person name="Rokhsar D."/>
        </authorList>
    </citation>
    <scope>NUCLEOTIDE SEQUENCE</scope>
    <source>
        <strain evidence="10">Nisqually-1</strain>
    </source>
</reference>
<evidence type="ECO:0000256" key="5">
    <source>
        <dbReference type="ARBA" id="ARBA00022692"/>
    </source>
</evidence>
<reference evidence="10 11" key="1">
    <citation type="journal article" date="2006" name="Science">
        <title>The genome of black cottonwood, Populus trichocarpa (Torr. &amp; Gray).</title>
        <authorList>
            <person name="Tuskan G.A."/>
            <person name="Difazio S."/>
            <person name="Jansson S."/>
            <person name="Bohlmann J."/>
            <person name="Grigoriev I."/>
            <person name="Hellsten U."/>
            <person name="Putnam N."/>
            <person name="Ralph S."/>
            <person name="Rombauts S."/>
            <person name="Salamov A."/>
            <person name="Schein J."/>
            <person name="Sterck L."/>
            <person name="Aerts A."/>
            <person name="Bhalerao R.R."/>
            <person name="Bhalerao R.P."/>
            <person name="Blaudez D."/>
            <person name="Boerjan W."/>
            <person name="Brun A."/>
            <person name="Brunner A."/>
            <person name="Busov V."/>
            <person name="Campbell M."/>
            <person name="Carlson J."/>
            <person name="Chalot M."/>
            <person name="Chapman J."/>
            <person name="Chen G.L."/>
            <person name="Cooper D."/>
            <person name="Coutinho P.M."/>
            <person name="Couturier J."/>
            <person name="Covert S."/>
            <person name="Cronk Q."/>
            <person name="Cunningham R."/>
            <person name="Davis J."/>
            <person name="Degroeve S."/>
            <person name="Dejardin A."/>
            <person name="Depamphilis C."/>
            <person name="Detter J."/>
            <person name="Dirks B."/>
            <person name="Dubchak I."/>
            <person name="Duplessis S."/>
            <person name="Ehlting J."/>
            <person name="Ellis B."/>
            <person name="Gendler K."/>
            <person name="Goodstein D."/>
            <person name="Gribskov M."/>
            <person name="Grimwood J."/>
            <person name="Groover A."/>
            <person name="Gunter L."/>
            <person name="Hamberger B."/>
            <person name="Heinze B."/>
            <person name="Helariutta Y."/>
            <person name="Henrissat B."/>
            <person name="Holligan D."/>
            <person name="Holt R."/>
            <person name="Huang W."/>
            <person name="Islam-Faridi N."/>
            <person name="Jones S."/>
            <person name="Jones-Rhoades M."/>
            <person name="Jorgensen R."/>
            <person name="Joshi C."/>
            <person name="Kangasjarvi J."/>
            <person name="Karlsson J."/>
            <person name="Kelleher C."/>
            <person name="Kirkpatrick R."/>
            <person name="Kirst M."/>
            <person name="Kohler A."/>
            <person name="Kalluri U."/>
            <person name="Larimer F."/>
            <person name="Leebens-Mack J."/>
            <person name="Leple J.C."/>
            <person name="Locascio P."/>
            <person name="Lou Y."/>
            <person name="Lucas S."/>
            <person name="Martin F."/>
            <person name="Montanini B."/>
            <person name="Napoli C."/>
            <person name="Nelson D.R."/>
            <person name="Nelson C."/>
            <person name="Nieminen K."/>
            <person name="Nilsson O."/>
            <person name="Pereda V."/>
            <person name="Peter G."/>
            <person name="Philippe R."/>
            <person name="Pilate G."/>
            <person name="Poliakov A."/>
            <person name="Razumovskaya J."/>
            <person name="Richardson P."/>
            <person name="Rinaldi C."/>
            <person name="Ritland K."/>
            <person name="Rouze P."/>
            <person name="Ryaboy D."/>
            <person name="Schmutz J."/>
            <person name="Schrader J."/>
            <person name="Segerman B."/>
            <person name="Shin H."/>
            <person name="Siddiqui A."/>
            <person name="Sterky F."/>
            <person name="Terry A."/>
            <person name="Tsai C.J."/>
            <person name="Uberbacher E."/>
            <person name="Unneberg P."/>
            <person name="Vahala J."/>
            <person name="Wall K."/>
            <person name="Wessler S."/>
            <person name="Yang G."/>
            <person name="Yin T."/>
            <person name="Douglas C."/>
            <person name="Marra M."/>
            <person name="Sandberg G."/>
            <person name="Van de Peer Y."/>
            <person name="Rokhsar D."/>
        </authorList>
    </citation>
    <scope>NUCLEOTIDE SEQUENCE [LARGE SCALE GENOMIC DNA]</scope>
    <source>
        <strain evidence="11">cv. Nisqually</strain>
        <strain evidence="10">Nisqually-1</strain>
    </source>
</reference>
<dbReference type="FunCoup" id="A0A2K1ZKQ9">
    <property type="interactions" value="483"/>
</dbReference>
<name>A0A2K1ZKQ9_POPTR</name>
<dbReference type="Pfam" id="PF04535">
    <property type="entry name" value="CASP_dom"/>
    <property type="match status" value="1"/>
</dbReference>
<dbReference type="PANTHER" id="PTHR36488:SF8">
    <property type="entry name" value="CASP-LIKE PROTEIN 1U1"/>
    <property type="match status" value="1"/>
</dbReference>
<proteinExistence type="inferred from homology"/>
<dbReference type="EMBL" id="CM009297">
    <property type="protein sequence ID" value="PNT25857.1"/>
    <property type="molecule type" value="Genomic_DNA"/>
</dbReference>
<sequence>MESQNKASLPVMDGLERRVGASQSEGASTCDLLLRVLALVLTLAAAIVLGVDKQTKVVPIKIVDTLPAINLPVSAKWHYLSAFTYSVASNAIACSYAALSLVLAVSGKKGIMSIVIVLDLLMVAMLFSSNGAALAIGLMGYQGNSHVRWTKVCHVFGRFCNQVAVSISLSLLGSILFLLLVGITSLRLHKKSK</sequence>
<evidence type="ECO:0000256" key="2">
    <source>
        <dbReference type="ARBA" id="ARBA00007651"/>
    </source>
</evidence>
<evidence type="ECO:0000256" key="8">
    <source>
        <dbReference type="RuleBase" id="RU361233"/>
    </source>
</evidence>
<accession>A0A2K1ZKQ9</accession>
<keyword evidence="5 8" id="KW-0812">Transmembrane</keyword>
<dbReference type="InParanoid" id="A0A2K1ZKQ9"/>
<dbReference type="InterPro" id="IPR006702">
    <property type="entry name" value="CASP_dom"/>
</dbReference>
<dbReference type="InterPro" id="IPR006459">
    <property type="entry name" value="CASP/CASPL"/>
</dbReference>
<keyword evidence="7 8" id="KW-0472">Membrane</keyword>
<evidence type="ECO:0000256" key="7">
    <source>
        <dbReference type="ARBA" id="ARBA00023136"/>
    </source>
</evidence>
<dbReference type="PANTHER" id="PTHR36488">
    <property type="entry name" value="CASP-LIKE PROTEIN 1U1"/>
    <property type="match status" value="1"/>
</dbReference>
<dbReference type="ExpressionAtlas" id="A0A2K1ZKQ9">
    <property type="expression patterns" value="baseline and differential"/>
</dbReference>
<dbReference type="GO" id="GO:0005886">
    <property type="term" value="C:plasma membrane"/>
    <property type="evidence" value="ECO:0000318"/>
    <property type="project" value="GO_Central"/>
</dbReference>
<dbReference type="AlphaFoldDB" id="A0A2K1ZKQ9"/>
<feature type="domain" description="Casparian strip membrane protein" evidence="9">
    <location>
        <begin position="27"/>
        <end position="176"/>
    </location>
</feature>
<feature type="transmembrane region" description="Helical" evidence="8">
    <location>
        <begin position="117"/>
        <end position="143"/>
    </location>
</feature>
<evidence type="ECO:0000313" key="10">
    <source>
        <dbReference type="EMBL" id="PNT25857.1"/>
    </source>
</evidence>
<dbReference type="InterPro" id="IPR044173">
    <property type="entry name" value="CASPL"/>
</dbReference>
<evidence type="ECO:0000259" key="9">
    <source>
        <dbReference type="Pfam" id="PF04535"/>
    </source>
</evidence>
<evidence type="ECO:0000256" key="4">
    <source>
        <dbReference type="ARBA" id="ARBA00022475"/>
    </source>
</evidence>
<keyword evidence="6 8" id="KW-1133">Transmembrane helix</keyword>
<dbReference type="Proteomes" id="UP000006729">
    <property type="component" value="Chromosome 8"/>
</dbReference>
<feature type="transmembrane region" description="Helical" evidence="8">
    <location>
        <begin position="82"/>
        <end position="105"/>
    </location>
</feature>
<dbReference type="NCBIfam" id="TIGR01569">
    <property type="entry name" value="A_tha_TIGR01569"/>
    <property type="match status" value="1"/>
</dbReference>
<gene>
    <name evidence="10" type="ORF">POPTR_008G205100</name>
</gene>
<dbReference type="STRING" id="3694.A0A2K1ZKQ9"/>
<comment type="similarity">
    <text evidence="2 8">Belongs to the Casparian strip membrane proteins (CASP) family.</text>
</comment>
<evidence type="ECO:0000256" key="3">
    <source>
        <dbReference type="ARBA" id="ARBA00011489"/>
    </source>
</evidence>
<evidence type="ECO:0000256" key="6">
    <source>
        <dbReference type="ARBA" id="ARBA00022989"/>
    </source>
</evidence>
<evidence type="ECO:0000313" key="11">
    <source>
        <dbReference type="Proteomes" id="UP000006729"/>
    </source>
</evidence>
<organism evidence="10 11">
    <name type="scientific">Populus trichocarpa</name>
    <name type="common">Western balsam poplar</name>
    <name type="synonym">Populus balsamifera subsp. trichocarpa</name>
    <dbReference type="NCBI Taxonomy" id="3694"/>
    <lineage>
        <taxon>Eukaryota</taxon>
        <taxon>Viridiplantae</taxon>
        <taxon>Streptophyta</taxon>
        <taxon>Embryophyta</taxon>
        <taxon>Tracheophyta</taxon>
        <taxon>Spermatophyta</taxon>
        <taxon>Magnoliopsida</taxon>
        <taxon>eudicotyledons</taxon>
        <taxon>Gunneridae</taxon>
        <taxon>Pentapetalae</taxon>
        <taxon>rosids</taxon>
        <taxon>fabids</taxon>
        <taxon>Malpighiales</taxon>
        <taxon>Salicaceae</taxon>
        <taxon>Saliceae</taxon>
        <taxon>Populus</taxon>
    </lineage>
</organism>
<feature type="transmembrane region" description="Helical" evidence="8">
    <location>
        <begin position="32"/>
        <end position="51"/>
    </location>
</feature>
<evidence type="ECO:0000256" key="1">
    <source>
        <dbReference type="ARBA" id="ARBA00004651"/>
    </source>
</evidence>
<protein>
    <recommendedName>
        <fullName evidence="8">CASP-like protein</fullName>
    </recommendedName>
</protein>
<dbReference type="EMBL" id="CM009297">
    <property type="protein sequence ID" value="PNT25856.1"/>
    <property type="molecule type" value="Genomic_DNA"/>
</dbReference>
<keyword evidence="11" id="KW-1185">Reference proteome</keyword>
<comment type="subunit">
    <text evidence="3 8">Homodimer and heterodimers.</text>
</comment>
<keyword evidence="4 8" id="KW-1003">Cell membrane</keyword>
<feature type="transmembrane region" description="Helical" evidence="8">
    <location>
        <begin position="163"/>
        <end position="186"/>
    </location>
</feature>
<comment type="subcellular location">
    <subcellularLocation>
        <location evidence="1 8">Cell membrane</location>
        <topology evidence="1 8">Multi-pass membrane protein</topology>
    </subcellularLocation>
</comment>